<dbReference type="AlphaFoldDB" id="A0ABD5S021"/>
<dbReference type="Proteomes" id="UP001596328">
    <property type="component" value="Unassembled WGS sequence"/>
</dbReference>
<dbReference type="EMBL" id="JBHSWU010000352">
    <property type="protein sequence ID" value="MFC6725003.1"/>
    <property type="molecule type" value="Genomic_DNA"/>
</dbReference>
<reference evidence="1 2" key="1">
    <citation type="journal article" date="2019" name="Int. J. Syst. Evol. Microbiol.">
        <title>The Global Catalogue of Microorganisms (GCM) 10K type strain sequencing project: providing services to taxonomists for standard genome sequencing and annotation.</title>
        <authorList>
            <consortium name="The Broad Institute Genomics Platform"/>
            <consortium name="The Broad Institute Genome Sequencing Center for Infectious Disease"/>
            <person name="Wu L."/>
            <person name="Ma J."/>
        </authorList>
    </citation>
    <scope>NUCLEOTIDE SEQUENCE [LARGE SCALE GENOMIC DNA]</scope>
    <source>
        <strain evidence="1 2">NBRC 111368</strain>
    </source>
</reference>
<keyword evidence="2" id="KW-1185">Reference proteome</keyword>
<name>A0ABD5S021_9EURY</name>
<gene>
    <name evidence="1" type="ORF">ACFQE1_11605</name>
</gene>
<sequence length="69" mass="7391">RGVDVRTELAIGVGPFDALVDEVPDHEALVMGEQAPSLRSFLFGEETERAAAATVGPVLVVRREREDGS</sequence>
<evidence type="ECO:0000313" key="2">
    <source>
        <dbReference type="Proteomes" id="UP001596328"/>
    </source>
</evidence>
<comment type="caution">
    <text evidence="1">The sequence shown here is derived from an EMBL/GenBank/DDBJ whole genome shotgun (WGS) entry which is preliminary data.</text>
</comment>
<evidence type="ECO:0000313" key="1">
    <source>
        <dbReference type="EMBL" id="MFC6725003.1"/>
    </source>
</evidence>
<proteinExistence type="predicted"/>
<dbReference type="Gene3D" id="3.40.50.12370">
    <property type="match status" value="1"/>
</dbReference>
<accession>A0ABD5S021</accession>
<dbReference type="SUPFAM" id="SSF52402">
    <property type="entry name" value="Adenine nucleotide alpha hydrolases-like"/>
    <property type="match status" value="1"/>
</dbReference>
<organism evidence="1 2">
    <name type="scientific">Halobium palmae</name>
    <dbReference type="NCBI Taxonomy" id="1776492"/>
    <lineage>
        <taxon>Archaea</taxon>
        <taxon>Methanobacteriati</taxon>
        <taxon>Methanobacteriota</taxon>
        <taxon>Stenosarchaea group</taxon>
        <taxon>Halobacteria</taxon>
        <taxon>Halobacteriales</taxon>
        <taxon>Haloferacaceae</taxon>
        <taxon>Halobium</taxon>
    </lineage>
</organism>
<feature type="non-terminal residue" evidence="1">
    <location>
        <position position="1"/>
    </location>
</feature>
<protein>
    <submittedName>
        <fullName evidence="1">Universal stress protein</fullName>
    </submittedName>
</protein>